<keyword evidence="5 12" id="KW-0547">Nucleotide-binding</keyword>
<dbReference type="InterPro" id="IPR033705">
    <property type="entry name" value="Anticodon_Ia_Val"/>
</dbReference>
<dbReference type="CDD" id="cd00817">
    <property type="entry name" value="ValRS_core"/>
    <property type="match status" value="1"/>
</dbReference>
<feature type="domain" description="Methionyl/Valyl/Leucyl/Isoleucyl-tRNA synthetase anticodon-binding" evidence="14">
    <location>
        <begin position="617"/>
        <end position="759"/>
    </location>
</feature>
<dbReference type="PANTHER" id="PTHR11946:SF109">
    <property type="entry name" value="VALINE--TRNA LIGASE"/>
    <property type="match status" value="1"/>
</dbReference>
<evidence type="ECO:0000256" key="1">
    <source>
        <dbReference type="ARBA" id="ARBA00004496"/>
    </source>
</evidence>
<evidence type="ECO:0000259" key="15">
    <source>
        <dbReference type="Pfam" id="PF10458"/>
    </source>
</evidence>
<evidence type="ECO:0000259" key="13">
    <source>
        <dbReference type="Pfam" id="PF00133"/>
    </source>
</evidence>
<dbReference type="GO" id="GO:0002161">
    <property type="term" value="F:aminoacyl-tRNA deacylase activity"/>
    <property type="evidence" value="ECO:0007669"/>
    <property type="project" value="InterPro"/>
</dbReference>
<comment type="catalytic activity">
    <reaction evidence="10 12">
        <text>tRNA(Val) + L-valine + ATP = L-valyl-tRNA(Val) + AMP + diphosphate</text>
        <dbReference type="Rhea" id="RHEA:10704"/>
        <dbReference type="Rhea" id="RHEA-COMP:9672"/>
        <dbReference type="Rhea" id="RHEA-COMP:9708"/>
        <dbReference type="ChEBI" id="CHEBI:30616"/>
        <dbReference type="ChEBI" id="CHEBI:33019"/>
        <dbReference type="ChEBI" id="CHEBI:57762"/>
        <dbReference type="ChEBI" id="CHEBI:78442"/>
        <dbReference type="ChEBI" id="CHEBI:78537"/>
        <dbReference type="ChEBI" id="CHEBI:456215"/>
        <dbReference type="EC" id="6.1.1.9"/>
    </reaction>
</comment>
<keyword evidence="4 12" id="KW-0436">Ligase</keyword>
<dbReference type="Gene3D" id="3.90.740.10">
    <property type="entry name" value="Valyl/Leucyl/Isoleucyl-tRNA synthetase, editing domain"/>
    <property type="match status" value="1"/>
</dbReference>
<evidence type="ECO:0000256" key="10">
    <source>
        <dbReference type="ARBA" id="ARBA00047552"/>
    </source>
</evidence>
<dbReference type="CDD" id="cd07962">
    <property type="entry name" value="Anticodon_Ia_Val"/>
    <property type="match status" value="1"/>
</dbReference>
<dbReference type="Pfam" id="PF08264">
    <property type="entry name" value="Anticodon_1"/>
    <property type="match status" value="1"/>
</dbReference>
<dbReference type="SUPFAM" id="SSF50677">
    <property type="entry name" value="ValRS/IleRS/LeuRS editing domain"/>
    <property type="match status" value="1"/>
</dbReference>
<dbReference type="InterPro" id="IPR013155">
    <property type="entry name" value="M/V/L/I-tRNA-synth_anticd-bd"/>
</dbReference>
<dbReference type="InterPro" id="IPR002300">
    <property type="entry name" value="aa-tRNA-synth_Ia"/>
</dbReference>
<dbReference type="HAMAP" id="MF_02004">
    <property type="entry name" value="Val_tRNA_synth_type1"/>
    <property type="match status" value="1"/>
</dbReference>
<dbReference type="PROSITE" id="PS00178">
    <property type="entry name" value="AA_TRNA_LIGASE_I"/>
    <property type="match status" value="1"/>
</dbReference>
<gene>
    <name evidence="12" type="primary">valS</name>
    <name evidence="16" type="ORF">FHG85_09820</name>
</gene>
<dbReference type="NCBIfam" id="TIGR00422">
    <property type="entry name" value="valS"/>
    <property type="match status" value="1"/>
</dbReference>
<comment type="caution">
    <text evidence="12">Lacks conserved residue(s) required for the propagation of feature annotation.</text>
</comment>
<keyword evidence="3 12" id="KW-0963">Cytoplasm</keyword>
<dbReference type="InterPro" id="IPR009008">
    <property type="entry name" value="Val/Leu/Ile-tRNA-synth_edit"/>
</dbReference>
<comment type="domain">
    <text evidence="12">The C-terminal coiled-coil domain is crucial for aminoacylation activity.</text>
</comment>
<name>A0A7D4AXX8_9BACT</name>
<dbReference type="InterPro" id="IPR002303">
    <property type="entry name" value="Valyl-tRNA_ligase"/>
</dbReference>
<dbReference type="InterPro" id="IPR010978">
    <property type="entry name" value="tRNA-bd_arm"/>
</dbReference>
<comment type="subcellular location">
    <subcellularLocation>
        <location evidence="1 12">Cytoplasm</location>
    </subcellularLocation>
</comment>
<dbReference type="SUPFAM" id="SSF52374">
    <property type="entry name" value="Nucleotidylyl transferase"/>
    <property type="match status" value="1"/>
</dbReference>
<keyword evidence="17" id="KW-1185">Reference proteome</keyword>
<evidence type="ECO:0000256" key="7">
    <source>
        <dbReference type="ARBA" id="ARBA00022917"/>
    </source>
</evidence>
<dbReference type="GO" id="GO:0004832">
    <property type="term" value="F:valine-tRNA ligase activity"/>
    <property type="evidence" value="ECO:0007669"/>
    <property type="project" value="UniProtKB-UniRule"/>
</dbReference>
<evidence type="ECO:0000256" key="8">
    <source>
        <dbReference type="ARBA" id="ARBA00023054"/>
    </source>
</evidence>
<dbReference type="GO" id="GO:0006438">
    <property type="term" value="P:valyl-tRNA aminoacylation"/>
    <property type="evidence" value="ECO:0007669"/>
    <property type="project" value="UniProtKB-UniRule"/>
</dbReference>
<dbReference type="InterPro" id="IPR019499">
    <property type="entry name" value="Val-tRNA_synth_tRNA-bd"/>
</dbReference>
<keyword evidence="6 12" id="KW-0067">ATP-binding</keyword>
<comment type="similarity">
    <text evidence="11 12">Belongs to the class-I aminoacyl-tRNA synthetase family. ValS type 1 subfamily.</text>
</comment>
<proteinExistence type="inferred from homology"/>
<dbReference type="Pfam" id="PF00133">
    <property type="entry name" value="tRNA-synt_1"/>
    <property type="match status" value="1"/>
</dbReference>
<dbReference type="SUPFAM" id="SSF46589">
    <property type="entry name" value="tRNA-binding arm"/>
    <property type="match status" value="1"/>
</dbReference>
<dbReference type="PRINTS" id="PR00986">
    <property type="entry name" value="TRNASYNTHVAL"/>
</dbReference>
<evidence type="ECO:0000256" key="12">
    <source>
        <dbReference type="HAMAP-Rule" id="MF_02004"/>
    </source>
</evidence>
<dbReference type="InterPro" id="IPR037118">
    <property type="entry name" value="Val-tRNA_synth_C_sf"/>
</dbReference>
<evidence type="ECO:0000259" key="14">
    <source>
        <dbReference type="Pfam" id="PF08264"/>
    </source>
</evidence>
<dbReference type="InterPro" id="IPR014729">
    <property type="entry name" value="Rossmann-like_a/b/a_fold"/>
</dbReference>
<protein>
    <recommendedName>
        <fullName evidence="12">Valine--tRNA ligase</fullName>
        <ecNumber evidence="12">6.1.1.9</ecNumber>
    </recommendedName>
    <alternativeName>
        <fullName evidence="12">Valyl-tRNA synthetase</fullName>
        <shortName evidence="12">ValRS</shortName>
    </alternativeName>
</protein>
<evidence type="ECO:0000256" key="6">
    <source>
        <dbReference type="ARBA" id="ARBA00022840"/>
    </source>
</evidence>
<evidence type="ECO:0000256" key="9">
    <source>
        <dbReference type="ARBA" id="ARBA00023146"/>
    </source>
</evidence>
<dbReference type="PANTHER" id="PTHR11946">
    <property type="entry name" value="VALYL-TRNA SYNTHETASES"/>
    <property type="match status" value="1"/>
</dbReference>
<comment type="domain">
    <text evidence="12">ValRS has two distinct active sites: one for aminoacylation and one for editing. The misactivated threonine is translocated from the active site to the editing site.</text>
</comment>
<evidence type="ECO:0000313" key="17">
    <source>
        <dbReference type="Proteomes" id="UP000500961"/>
    </source>
</evidence>
<dbReference type="KEGG" id="ttz:FHG85_09820"/>
<dbReference type="EC" id="6.1.1.9" evidence="12"/>
<dbReference type="NCBIfam" id="NF004349">
    <property type="entry name" value="PRK05729.1"/>
    <property type="match status" value="1"/>
</dbReference>
<feature type="binding site" evidence="12">
    <location>
        <position position="539"/>
    </location>
    <ligand>
        <name>ATP</name>
        <dbReference type="ChEBI" id="CHEBI:30616"/>
    </ligand>
</feature>
<evidence type="ECO:0000256" key="2">
    <source>
        <dbReference type="ARBA" id="ARBA00011245"/>
    </source>
</evidence>
<dbReference type="Pfam" id="PF10458">
    <property type="entry name" value="Val_tRNA-synt_C"/>
    <property type="match status" value="1"/>
</dbReference>
<dbReference type="FunFam" id="3.90.740.10:FF:000015">
    <property type="entry name" value="Valine--tRNA ligase"/>
    <property type="match status" value="1"/>
</dbReference>
<evidence type="ECO:0000256" key="3">
    <source>
        <dbReference type="ARBA" id="ARBA00022490"/>
    </source>
</evidence>
<keyword evidence="7 12" id="KW-0648">Protein biosynthesis</keyword>
<dbReference type="SUPFAM" id="SSF47323">
    <property type="entry name" value="Anticodon-binding domain of a subclass of class I aminoacyl-tRNA synthetases"/>
    <property type="match status" value="1"/>
</dbReference>
<accession>A0A7D4AXX8</accession>
<dbReference type="Gene3D" id="1.10.287.380">
    <property type="entry name" value="Valyl-tRNA synthetase, C-terminal domain"/>
    <property type="match status" value="1"/>
</dbReference>
<dbReference type="FunFam" id="1.10.287.380:FF:000001">
    <property type="entry name" value="Valine--tRNA ligase"/>
    <property type="match status" value="1"/>
</dbReference>
<dbReference type="EMBL" id="CP041345">
    <property type="protein sequence ID" value="QKG80554.1"/>
    <property type="molecule type" value="Genomic_DNA"/>
</dbReference>
<keyword evidence="8 12" id="KW-0175">Coiled coil</keyword>
<keyword evidence="9 12" id="KW-0030">Aminoacyl-tRNA synthetase</keyword>
<comment type="subunit">
    <text evidence="2 12">Monomer.</text>
</comment>
<dbReference type="RefSeq" id="WP_173075381.1">
    <property type="nucleotide sequence ID" value="NZ_CP041345.1"/>
</dbReference>
<dbReference type="Gene3D" id="3.40.50.620">
    <property type="entry name" value="HUPs"/>
    <property type="match status" value="2"/>
</dbReference>
<evidence type="ECO:0000256" key="5">
    <source>
        <dbReference type="ARBA" id="ARBA00022741"/>
    </source>
</evidence>
<dbReference type="InterPro" id="IPR009080">
    <property type="entry name" value="tRNAsynth_Ia_anticodon-bd"/>
</dbReference>
<feature type="short sequence motif" description="'HIGH' region" evidence="12">
    <location>
        <begin position="47"/>
        <end position="57"/>
    </location>
</feature>
<feature type="domain" description="Valyl-tRNA synthetase tRNA-binding arm" evidence="15">
    <location>
        <begin position="813"/>
        <end position="878"/>
    </location>
</feature>
<dbReference type="GO" id="GO:0005829">
    <property type="term" value="C:cytosol"/>
    <property type="evidence" value="ECO:0007669"/>
    <property type="project" value="TreeGrafter"/>
</dbReference>
<comment type="function">
    <text evidence="12">Catalyzes the attachment of valine to tRNA(Val). As ValRS can inadvertently accommodate and process structurally similar amino acids such as threonine, to avoid such errors, it has a 'posttransfer' editing activity that hydrolyzes mischarged Thr-tRNA(Val) in a tRNA-dependent manner.</text>
</comment>
<dbReference type="GO" id="GO:0005524">
    <property type="term" value="F:ATP binding"/>
    <property type="evidence" value="ECO:0007669"/>
    <property type="project" value="UniProtKB-UniRule"/>
</dbReference>
<dbReference type="AlphaFoldDB" id="A0A7D4AXX8"/>
<evidence type="ECO:0000256" key="11">
    <source>
        <dbReference type="ARBA" id="ARBA00060830"/>
    </source>
</evidence>
<dbReference type="FunFam" id="3.40.50.620:FF:000032">
    <property type="entry name" value="Valine--tRNA ligase"/>
    <property type="match status" value="1"/>
</dbReference>
<dbReference type="InterPro" id="IPR001412">
    <property type="entry name" value="aa-tRNA-synth_I_CS"/>
</dbReference>
<dbReference type="Gene3D" id="1.10.730.10">
    <property type="entry name" value="Isoleucyl-tRNA Synthetase, Domain 1"/>
    <property type="match status" value="1"/>
</dbReference>
<dbReference type="Proteomes" id="UP000500961">
    <property type="component" value="Chromosome"/>
</dbReference>
<evidence type="ECO:0000256" key="4">
    <source>
        <dbReference type="ARBA" id="ARBA00022598"/>
    </source>
</evidence>
<sequence>MDNTKELSAKYNPVEVEDKWYKYWMDKGFFRSTPDEREPYCIVIPPPNVTGVLHMGHMLNNTLQDVLVRRARMKGKNACWVPGTDHASIATEAKVVAKLKAEGIEKSQLSRDEFLKHAWEWKEKHGGIILEQLKKLGASCDWDRTSFTMDPTLSESVIHVFVDLFRKGLIYRGVRMVNWDPQAKTAVSDEEVIYREVKGKLYYLNYKIEGDDGHVTIATTRPETILGDTAVCVHPNDPRYAHLKGKRLIVPLINRSVPVIFDEYVDMEFGTGALKVTPAHDVNDYMLGEKYNLEVIDIFNDDGTLNESAQLYVGMDRFEVRKQIVIDLEKAGNLAKVEDYVNKVGFSERTDAVIEPKLSMQWFLKMKDLAQPALDAVVNGDIKLHPPKFVNTYRHWMENVKDWCLSRQLWWGHRIPAWYLPEGGYIVAHNEEEAVELARKQTNNPNLQISDLRQDDDVLDTWFSSWLWPISVFNGILDPENPDIKYYYPTHDLITAPEILFFWVARMIIAGYEYMGDKPFRNVYLTGIVRDHLRRKMSKQLGNSPDPLDLIAKYGADGVRVGMLLCSPAGNDLLFDESLTEQGRNFSNKIWNAFRLVKGWQVDENAKQPESARVAVEWFNNVINMAIEQCDDDFEKYRISEALMNLYKLFWDEFSSWYLETVKPAYGQPIDATTYNATLDIFEKMLALLHPFMPFITEELWQHLRNRADGESIMVSRMPESNGFDENLLDNFERVKGIIAGIRNIRQEKNISPKHHLKALIKTNGKLDKGLEDVVVKLAGLEEFGYTDGKVEGASSFMVGVDEVYIPLEGLIDVEEERKKILAELEYTRGFLNSVMKKLSNERFVNNAPAKVVVMEQKKKSDAEAKIKALEERLNELK</sequence>
<organism evidence="16 17">
    <name type="scientific">Tenuifilum thalassicum</name>
    <dbReference type="NCBI Taxonomy" id="2590900"/>
    <lineage>
        <taxon>Bacteria</taxon>
        <taxon>Pseudomonadati</taxon>
        <taxon>Bacteroidota</taxon>
        <taxon>Bacteroidia</taxon>
        <taxon>Bacteroidales</taxon>
        <taxon>Tenuifilaceae</taxon>
        <taxon>Tenuifilum</taxon>
    </lineage>
</organism>
<feature type="domain" description="Aminoacyl-tRNA synthetase class Ia" evidence="13">
    <location>
        <begin position="19"/>
        <end position="573"/>
    </location>
</feature>
<reference evidence="16 17" key="1">
    <citation type="submission" date="2019-07" db="EMBL/GenBank/DDBJ databases">
        <title>Thalassofilum flectens gen. nov., sp. nov., a novel moderate thermophilic anaerobe from a shallow sea hot spring in Kunashir Island (Russia), representing a new family in the order Bacteroidales, and proposal of Thalassofilacea fam. nov.</title>
        <authorList>
            <person name="Kochetkova T.V."/>
            <person name="Podosokorskaya O.A."/>
            <person name="Novikov A."/>
            <person name="Elcheninov A.G."/>
            <person name="Toshchakov S.V."/>
            <person name="Kublanov I.V."/>
        </authorList>
    </citation>
    <scope>NUCLEOTIDE SEQUENCE [LARGE SCALE GENOMIC DNA]</scope>
    <source>
        <strain evidence="16 17">38-H</strain>
    </source>
</reference>
<evidence type="ECO:0000313" key="16">
    <source>
        <dbReference type="EMBL" id="QKG80554.1"/>
    </source>
</evidence>